<organism evidence="4">
    <name type="scientific">Gongylonema pulchrum</name>
    <dbReference type="NCBI Taxonomy" id="637853"/>
    <lineage>
        <taxon>Eukaryota</taxon>
        <taxon>Metazoa</taxon>
        <taxon>Ecdysozoa</taxon>
        <taxon>Nematoda</taxon>
        <taxon>Chromadorea</taxon>
        <taxon>Rhabditida</taxon>
        <taxon>Spirurina</taxon>
        <taxon>Spiruromorpha</taxon>
        <taxon>Spiruroidea</taxon>
        <taxon>Gongylonematidae</taxon>
        <taxon>Gongylonema</taxon>
    </lineage>
</organism>
<keyword evidence="3" id="KW-1185">Reference proteome</keyword>
<feature type="compositionally biased region" description="Polar residues" evidence="1">
    <location>
        <begin position="282"/>
        <end position="291"/>
    </location>
</feature>
<reference evidence="2 3" key="2">
    <citation type="submission" date="2018-11" db="EMBL/GenBank/DDBJ databases">
        <authorList>
            <consortium name="Pathogen Informatics"/>
        </authorList>
    </citation>
    <scope>NUCLEOTIDE SEQUENCE [LARGE SCALE GENOMIC DNA]</scope>
</reference>
<sequence>MEGSNTSLDSARRLREPPRAMKIAIEKYHRQASFCPNRNCASSGKFPPLSSNEAAARAIICLRDKALICEDLPPGVDVLPSTTETLNEETVRSLLEKCRSESKWLPMIDYLDRVLSNRNALLNSFRSKDFTDIQHSAAAVNAGPKEVTAEQQQQQQQLIPQRKRRAQEDDVIGDGSEGGRVDSDASAASKDNDPDKPANKAAAVNAGPKEVTAEQQQQQQQLIPQRKRRAQEDDVIGDGSEGGRVDSDASAASKDNGKEIGSGIDRKYSRGTLSDSGPALARTQSSHSDISTDVLHCQTQTSQLTRSASQSGSMQLADTPSLTDIFDLECTEVSDGEDAPLEFDKQLTVREIMDKLQSGQ</sequence>
<dbReference type="Proteomes" id="UP000271098">
    <property type="component" value="Unassembled WGS sequence"/>
</dbReference>
<feature type="region of interest" description="Disordered" evidence="1">
    <location>
        <begin position="149"/>
        <end position="291"/>
    </location>
</feature>
<dbReference type="InterPro" id="IPR042556">
    <property type="entry name" value="AZUL_sf"/>
</dbReference>
<protein>
    <submittedName>
        <fullName evidence="4">AZUL domain-containing protein</fullName>
    </submittedName>
</protein>
<dbReference type="AlphaFoldDB" id="A0A183E7V3"/>
<evidence type="ECO:0000256" key="1">
    <source>
        <dbReference type="SAM" id="MobiDB-lite"/>
    </source>
</evidence>
<name>A0A183E7V3_9BILA</name>
<dbReference type="EMBL" id="UYRT01084595">
    <property type="protein sequence ID" value="VDN29060.1"/>
    <property type="molecule type" value="Genomic_DNA"/>
</dbReference>
<reference evidence="4" key="1">
    <citation type="submission" date="2016-06" db="UniProtKB">
        <authorList>
            <consortium name="WormBaseParasite"/>
        </authorList>
    </citation>
    <scope>IDENTIFICATION</scope>
</reference>
<evidence type="ECO:0000313" key="4">
    <source>
        <dbReference type="WBParaSite" id="GPUH_0001706601-mRNA-1"/>
    </source>
</evidence>
<evidence type="ECO:0000313" key="3">
    <source>
        <dbReference type="Proteomes" id="UP000271098"/>
    </source>
</evidence>
<dbReference type="WBParaSite" id="GPUH_0001706601-mRNA-1">
    <property type="protein sequence ID" value="GPUH_0001706601-mRNA-1"/>
    <property type="gene ID" value="GPUH_0001706601"/>
</dbReference>
<proteinExistence type="predicted"/>
<accession>A0A183E7V3</accession>
<dbReference type="Gene3D" id="6.10.130.10">
    <property type="entry name" value="Ubiquitin-protein ligase E3A, N-terminal zinc-binding domain (AZUL)"/>
    <property type="match status" value="1"/>
</dbReference>
<dbReference type="OrthoDB" id="5981550at2759"/>
<evidence type="ECO:0000313" key="2">
    <source>
        <dbReference type="EMBL" id="VDN29060.1"/>
    </source>
</evidence>
<gene>
    <name evidence="2" type="ORF">GPUH_LOCUS17044</name>
</gene>